<keyword evidence="2" id="KW-1185">Reference proteome</keyword>
<organism evidence="1 2">
    <name type="scientific">Laccaria amethystina LaAM-08-1</name>
    <dbReference type="NCBI Taxonomy" id="1095629"/>
    <lineage>
        <taxon>Eukaryota</taxon>
        <taxon>Fungi</taxon>
        <taxon>Dikarya</taxon>
        <taxon>Basidiomycota</taxon>
        <taxon>Agaricomycotina</taxon>
        <taxon>Agaricomycetes</taxon>
        <taxon>Agaricomycetidae</taxon>
        <taxon>Agaricales</taxon>
        <taxon>Agaricineae</taxon>
        <taxon>Hydnangiaceae</taxon>
        <taxon>Laccaria</taxon>
    </lineage>
</organism>
<dbReference type="Proteomes" id="UP000054477">
    <property type="component" value="Unassembled WGS sequence"/>
</dbReference>
<protein>
    <submittedName>
        <fullName evidence="1">Uncharacterized protein</fullName>
    </submittedName>
</protein>
<sequence length="75" mass="8315">MWGIRKRRPIQPNEVLSSVGCLIVCDLVGCLAPNAIKRCLHTVPSVVKTDRLCSSLVLIGPVDTGKLRVQIRRKH</sequence>
<evidence type="ECO:0000313" key="2">
    <source>
        <dbReference type="Proteomes" id="UP000054477"/>
    </source>
</evidence>
<accession>A0A0C9WRK7</accession>
<name>A0A0C9WRK7_9AGAR</name>
<gene>
    <name evidence="1" type="ORF">K443DRAFT_370977</name>
</gene>
<dbReference type="HOGENOM" id="CLU_2671443_0_0_1"/>
<reference evidence="1 2" key="1">
    <citation type="submission" date="2014-04" db="EMBL/GenBank/DDBJ databases">
        <authorList>
            <consortium name="DOE Joint Genome Institute"/>
            <person name="Kuo A."/>
            <person name="Kohler A."/>
            <person name="Nagy L.G."/>
            <person name="Floudas D."/>
            <person name="Copeland A."/>
            <person name="Barry K.W."/>
            <person name="Cichocki N."/>
            <person name="Veneault-Fourrey C."/>
            <person name="LaButti K."/>
            <person name="Lindquist E.A."/>
            <person name="Lipzen A."/>
            <person name="Lundell T."/>
            <person name="Morin E."/>
            <person name="Murat C."/>
            <person name="Sun H."/>
            <person name="Tunlid A."/>
            <person name="Henrissat B."/>
            <person name="Grigoriev I.V."/>
            <person name="Hibbett D.S."/>
            <person name="Martin F."/>
            <person name="Nordberg H.P."/>
            <person name="Cantor M.N."/>
            <person name="Hua S.X."/>
        </authorList>
    </citation>
    <scope>NUCLEOTIDE SEQUENCE [LARGE SCALE GENOMIC DNA]</scope>
    <source>
        <strain evidence="1 2">LaAM-08-1</strain>
    </source>
</reference>
<dbReference type="EMBL" id="KN838811">
    <property type="protein sequence ID" value="KIJ94070.1"/>
    <property type="molecule type" value="Genomic_DNA"/>
</dbReference>
<evidence type="ECO:0000313" key="1">
    <source>
        <dbReference type="EMBL" id="KIJ94070.1"/>
    </source>
</evidence>
<proteinExistence type="predicted"/>
<dbReference type="AlphaFoldDB" id="A0A0C9WRK7"/>
<reference evidence="2" key="2">
    <citation type="submission" date="2015-01" db="EMBL/GenBank/DDBJ databases">
        <title>Evolutionary Origins and Diversification of the Mycorrhizal Mutualists.</title>
        <authorList>
            <consortium name="DOE Joint Genome Institute"/>
            <consortium name="Mycorrhizal Genomics Consortium"/>
            <person name="Kohler A."/>
            <person name="Kuo A."/>
            <person name="Nagy L.G."/>
            <person name="Floudas D."/>
            <person name="Copeland A."/>
            <person name="Barry K.W."/>
            <person name="Cichocki N."/>
            <person name="Veneault-Fourrey C."/>
            <person name="LaButti K."/>
            <person name="Lindquist E.A."/>
            <person name="Lipzen A."/>
            <person name="Lundell T."/>
            <person name="Morin E."/>
            <person name="Murat C."/>
            <person name="Riley R."/>
            <person name="Ohm R."/>
            <person name="Sun H."/>
            <person name="Tunlid A."/>
            <person name="Henrissat B."/>
            <person name="Grigoriev I.V."/>
            <person name="Hibbett D.S."/>
            <person name="Martin F."/>
        </authorList>
    </citation>
    <scope>NUCLEOTIDE SEQUENCE [LARGE SCALE GENOMIC DNA]</scope>
    <source>
        <strain evidence="2">LaAM-08-1</strain>
    </source>
</reference>